<dbReference type="InParanoid" id="Q8TVP8"/>
<accession>Q8TVP8</accession>
<dbReference type="EMBL" id="AE009439">
    <property type="protein sequence ID" value="AAM02553.1"/>
    <property type="molecule type" value="Genomic_DNA"/>
</dbReference>
<sequence length="279" mass="30676">MRLPREEVLTRVLDANAVDLYDVEMLFDASYPGGKVRAYSVLELHPPREGALLHPQLRPRRHVLGPGEVRPREALIWGWAGNEPVVRLLRPAVRVIERDGRRSIECAVTGSAWVGEREARVALRAEVDPAHPAAGDPRGSRRPLGPDILPHDPSRDPGPSASASWCAPTTVASWGRTSDPRGPRGGPPVRIEVPRRDGRRRGSGAADLLVHRWYVTPASPDWTLEPATDLTWIATLDDRFGRWTPILELRLTADPILPVHPRLVPDGLIDVPLGVSSAS</sequence>
<feature type="region of interest" description="Disordered" evidence="1">
    <location>
        <begin position="125"/>
        <end position="190"/>
    </location>
</feature>
<dbReference type="EnsemblBacteria" id="AAM02553">
    <property type="protein sequence ID" value="AAM02553"/>
    <property type="gene ID" value="MK1340"/>
</dbReference>
<dbReference type="HOGENOM" id="CLU_996089_0_0_2"/>
<dbReference type="GeneID" id="1477935"/>
<dbReference type="STRING" id="190192.MK1340"/>
<keyword evidence="3" id="KW-1185">Reference proteome</keyword>
<dbReference type="RefSeq" id="WP_011019708.1">
    <property type="nucleotide sequence ID" value="NC_003551.1"/>
</dbReference>
<name>Q8TVP8_METKA</name>
<dbReference type="Proteomes" id="UP000001826">
    <property type="component" value="Chromosome"/>
</dbReference>
<proteinExistence type="predicted"/>
<dbReference type="PaxDb" id="190192-MK1340"/>
<protein>
    <submittedName>
        <fullName evidence="2">Uncharacterized protein</fullName>
    </submittedName>
</protein>
<evidence type="ECO:0000256" key="1">
    <source>
        <dbReference type="SAM" id="MobiDB-lite"/>
    </source>
</evidence>
<dbReference type="KEGG" id="mka:MK1340"/>
<dbReference type="AlphaFoldDB" id="Q8TVP8"/>
<evidence type="ECO:0000313" key="3">
    <source>
        <dbReference type="Proteomes" id="UP000001826"/>
    </source>
</evidence>
<evidence type="ECO:0000313" key="2">
    <source>
        <dbReference type="EMBL" id="AAM02553.1"/>
    </source>
</evidence>
<gene>
    <name evidence="2" type="ordered locus">MK1340</name>
</gene>
<organism evidence="2 3">
    <name type="scientific">Methanopyrus kandleri (strain AV19 / DSM 6324 / JCM 9639 / NBRC 100938)</name>
    <dbReference type="NCBI Taxonomy" id="190192"/>
    <lineage>
        <taxon>Archaea</taxon>
        <taxon>Methanobacteriati</taxon>
        <taxon>Methanobacteriota</taxon>
        <taxon>Methanomada group</taxon>
        <taxon>Methanopyri</taxon>
        <taxon>Methanopyrales</taxon>
        <taxon>Methanopyraceae</taxon>
        <taxon>Methanopyrus</taxon>
    </lineage>
</organism>
<reference evidence="2 3" key="1">
    <citation type="journal article" date="2002" name="Proc. Natl. Acad. Sci. U.S.A.">
        <title>The complete genome of hyperthermophile Methanopyrus kandleri AV19 and monophyly of archaeal methanogens.</title>
        <authorList>
            <person name="Slesarev A.I."/>
            <person name="Mezhevaya K.V."/>
            <person name="Makarova K.S."/>
            <person name="Polushin N.N."/>
            <person name="Shcherbinina O.V."/>
            <person name="Shakhova V.V."/>
            <person name="Belova G.I."/>
            <person name="Aravind L."/>
            <person name="Natale D.A."/>
            <person name="Rogozin I.B."/>
            <person name="Tatusov R.L."/>
            <person name="Wolf Y.I."/>
            <person name="Stetter K.O."/>
            <person name="Malykh A.G."/>
            <person name="Koonin E.V."/>
            <person name="Kozyavkin S.A."/>
        </authorList>
    </citation>
    <scope>NUCLEOTIDE SEQUENCE [LARGE SCALE GENOMIC DNA]</scope>
    <source>
        <strain evidence="3">AV19 / DSM 6324 / JCM 9639 / NBRC 100938</strain>
    </source>
</reference>